<dbReference type="OrthoDB" id="6581954at2759"/>
<feature type="compositionally biased region" description="Low complexity" evidence="1">
    <location>
        <begin position="166"/>
        <end position="186"/>
    </location>
</feature>
<dbReference type="AlphaFoldDB" id="A0A0N4X825"/>
<protein>
    <submittedName>
        <fullName evidence="2 4">Uncharacterized protein</fullName>
    </submittedName>
</protein>
<feature type="region of interest" description="Disordered" evidence="1">
    <location>
        <begin position="84"/>
        <end position="211"/>
    </location>
</feature>
<proteinExistence type="predicted"/>
<gene>
    <name evidence="2" type="ORF">HPLM_LOCUS20511</name>
</gene>
<keyword evidence="3" id="KW-1185">Reference proteome</keyword>
<dbReference type="WBParaSite" id="HPLM_0002051701-mRNA-1">
    <property type="protein sequence ID" value="HPLM_0002051701-mRNA-1"/>
    <property type="gene ID" value="HPLM_0002051701"/>
</dbReference>
<reference evidence="4" key="1">
    <citation type="submission" date="2017-02" db="UniProtKB">
        <authorList>
            <consortium name="WormBaseParasite"/>
        </authorList>
    </citation>
    <scope>IDENTIFICATION</scope>
</reference>
<evidence type="ECO:0000313" key="2">
    <source>
        <dbReference type="EMBL" id="VDO84342.1"/>
    </source>
</evidence>
<name>A0A0N4X825_HAEPC</name>
<dbReference type="EMBL" id="UZAF01022292">
    <property type="protein sequence ID" value="VDO84342.1"/>
    <property type="molecule type" value="Genomic_DNA"/>
</dbReference>
<evidence type="ECO:0000313" key="4">
    <source>
        <dbReference type="WBParaSite" id="HPLM_0002051701-mRNA-1"/>
    </source>
</evidence>
<dbReference type="OMA" id="ESEFFAW"/>
<feature type="compositionally biased region" description="Basic and acidic residues" evidence="1">
    <location>
        <begin position="104"/>
        <end position="117"/>
    </location>
</feature>
<feature type="region of interest" description="Disordered" evidence="1">
    <location>
        <begin position="250"/>
        <end position="276"/>
    </location>
</feature>
<evidence type="ECO:0000256" key="1">
    <source>
        <dbReference type="SAM" id="MobiDB-lite"/>
    </source>
</evidence>
<sequence length="276" mass="30395">MDSPPPTPSNRTQPKRENTYMYIDPASRGPTVRSSFQPIVDSYGWRTGRLRDWQETISIDPSTSQKSFATSLASQGTLNLFGSPPASNGFMKWDSKTACPCPTAEKESERKGNEKRCPAVPQSPPPPIHDIHLETLPRKLAKSEPPLKISSGSDLKVTPSPPAPRVSPSRSEPPGLSTDRPSSSVRSKSESNDDLSDSDEDSGVRRHRTTVIRRFRSEDSVQALSTGSISFTPIDIARQRSLSSVAIYDDKNKTSRPTQTLSHLKRPAPIETPTRF</sequence>
<accession>A0A0N4X825</accession>
<organism evidence="4">
    <name type="scientific">Haemonchus placei</name>
    <name type="common">Barber's pole worm</name>
    <dbReference type="NCBI Taxonomy" id="6290"/>
    <lineage>
        <taxon>Eukaryota</taxon>
        <taxon>Metazoa</taxon>
        <taxon>Ecdysozoa</taxon>
        <taxon>Nematoda</taxon>
        <taxon>Chromadorea</taxon>
        <taxon>Rhabditida</taxon>
        <taxon>Rhabditina</taxon>
        <taxon>Rhabditomorpha</taxon>
        <taxon>Strongyloidea</taxon>
        <taxon>Trichostrongylidae</taxon>
        <taxon>Haemonchus</taxon>
    </lineage>
</organism>
<evidence type="ECO:0000313" key="3">
    <source>
        <dbReference type="Proteomes" id="UP000268014"/>
    </source>
</evidence>
<reference evidence="2 3" key="2">
    <citation type="submission" date="2018-11" db="EMBL/GenBank/DDBJ databases">
        <authorList>
            <consortium name="Pathogen Informatics"/>
        </authorList>
    </citation>
    <scope>NUCLEOTIDE SEQUENCE [LARGE SCALE GENOMIC DNA]</scope>
    <source>
        <strain evidence="2 3">MHpl1</strain>
    </source>
</reference>
<feature type="compositionally biased region" description="Acidic residues" evidence="1">
    <location>
        <begin position="192"/>
        <end position="201"/>
    </location>
</feature>
<dbReference type="Proteomes" id="UP000268014">
    <property type="component" value="Unassembled WGS sequence"/>
</dbReference>